<dbReference type="PANTHER" id="PTHR34374:SF1">
    <property type="entry name" value="LARGE RIBOSOMAL RNA SUBUNIT ACCUMULATION PROTEIN YCED HOMOLOG 1, CHLOROPLASTIC"/>
    <property type="match status" value="1"/>
</dbReference>
<dbReference type="InterPro" id="IPR003772">
    <property type="entry name" value="YceD"/>
</dbReference>
<organism evidence="1 2">
    <name type="scientific">Abyssobacteria bacterium (strain SURF_5)</name>
    <dbReference type="NCBI Taxonomy" id="2093360"/>
    <lineage>
        <taxon>Bacteria</taxon>
        <taxon>Pseudomonadati</taxon>
        <taxon>Candidatus Hydrogenedentota</taxon>
        <taxon>Candidatus Abyssobacteria</taxon>
    </lineage>
</organism>
<proteinExistence type="predicted"/>
<comment type="caution">
    <text evidence="1">The sequence shown here is derived from an EMBL/GenBank/DDBJ whole genome shotgun (WGS) entry which is preliminary data.</text>
</comment>
<dbReference type="Proteomes" id="UP000265882">
    <property type="component" value="Unassembled WGS sequence"/>
</dbReference>
<sequence length="175" mass="19532">MKLRIDTIPEAGLDLEGLIDPSEIGLDLPNYRLNEPLAFTGHAVKTEDDVYVEGRLQGAVEADCSRCLEKMSIPIDLEVNVMYVPREKLPDEENGTIEPESNIDYYVGDTIDLLQEIRDLLLVNLPIKAVCREDCKGLCSFCGTNLNISGCDCHDRSAGSPFEKLEELKKRMQGE</sequence>
<dbReference type="PANTHER" id="PTHR34374">
    <property type="entry name" value="LARGE RIBOSOMAL RNA SUBUNIT ACCUMULATION PROTEIN YCED HOMOLOG 1, CHLOROPLASTIC"/>
    <property type="match status" value="1"/>
</dbReference>
<dbReference type="EMBL" id="QZKU01000099">
    <property type="protein sequence ID" value="RJP18568.1"/>
    <property type="molecule type" value="Genomic_DNA"/>
</dbReference>
<evidence type="ECO:0000313" key="2">
    <source>
        <dbReference type="Proteomes" id="UP000265882"/>
    </source>
</evidence>
<dbReference type="AlphaFoldDB" id="A0A3A4NAY4"/>
<gene>
    <name evidence="1" type="ORF">C4520_14105</name>
</gene>
<accession>A0A3A4NAY4</accession>
<name>A0A3A4NAY4_ABYX5</name>
<evidence type="ECO:0000313" key="1">
    <source>
        <dbReference type="EMBL" id="RJP18568.1"/>
    </source>
</evidence>
<reference evidence="1 2" key="1">
    <citation type="journal article" date="2017" name="ISME J.">
        <title>Energy and carbon metabolisms in a deep terrestrial subsurface fluid microbial community.</title>
        <authorList>
            <person name="Momper L."/>
            <person name="Jungbluth S.P."/>
            <person name="Lee M.D."/>
            <person name="Amend J.P."/>
        </authorList>
    </citation>
    <scope>NUCLEOTIDE SEQUENCE [LARGE SCALE GENOMIC DNA]</scope>
    <source>
        <strain evidence="1">SURF_5</strain>
    </source>
</reference>
<protein>
    <submittedName>
        <fullName evidence="1">DUF177 domain-containing protein</fullName>
    </submittedName>
</protein>
<dbReference type="Pfam" id="PF02620">
    <property type="entry name" value="YceD"/>
    <property type="match status" value="1"/>
</dbReference>